<accession>A0ABQ4Z923</accession>
<dbReference type="EMBL" id="BQNB010011138">
    <property type="protein sequence ID" value="GJS86653.1"/>
    <property type="molecule type" value="Genomic_DNA"/>
</dbReference>
<gene>
    <name evidence="2" type="ORF">Tco_0769289</name>
</gene>
<name>A0ABQ4Z923_9ASTR</name>
<dbReference type="Proteomes" id="UP001151760">
    <property type="component" value="Unassembled WGS sequence"/>
</dbReference>
<keyword evidence="3" id="KW-1185">Reference proteome</keyword>
<reference evidence="2" key="1">
    <citation type="journal article" date="2022" name="Int. J. Mol. Sci.">
        <title>Draft Genome of Tanacetum Coccineum: Genomic Comparison of Closely Related Tanacetum-Family Plants.</title>
        <authorList>
            <person name="Yamashiro T."/>
            <person name="Shiraishi A."/>
            <person name="Nakayama K."/>
            <person name="Satake H."/>
        </authorList>
    </citation>
    <scope>NUCLEOTIDE SEQUENCE</scope>
</reference>
<organism evidence="2 3">
    <name type="scientific">Tanacetum coccineum</name>
    <dbReference type="NCBI Taxonomy" id="301880"/>
    <lineage>
        <taxon>Eukaryota</taxon>
        <taxon>Viridiplantae</taxon>
        <taxon>Streptophyta</taxon>
        <taxon>Embryophyta</taxon>
        <taxon>Tracheophyta</taxon>
        <taxon>Spermatophyta</taxon>
        <taxon>Magnoliopsida</taxon>
        <taxon>eudicotyledons</taxon>
        <taxon>Gunneridae</taxon>
        <taxon>Pentapetalae</taxon>
        <taxon>asterids</taxon>
        <taxon>campanulids</taxon>
        <taxon>Asterales</taxon>
        <taxon>Asteraceae</taxon>
        <taxon>Asteroideae</taxon>
        <taxon>Anthemideae</taxon>
        <taxon>Anthemidinae</taxon>
        <taxon>Tanacetum</taxon>
    </lineage>
</organism>
<feature type="region of interest" description="Disordered" evidence="1">
    <location>
        <begin position="58"/>
        <end position="78"/>
    </location>
</feature>
<feature type="compositionally biased region" description="Acidic residues" evidence="1">
    <location>
        <begin position="62"/>
        <end position="74"/>
    </location>
</feature>
<protein>
    <submittedName>
        <fullName evidence="2">Uncharacterized protein</fullName>
    </submittedName>
</protein>
<reference evidence="2" key="2">
    <citation type="submission" date="2022-01" db="EMBL/GenBank/DDBJ databases">
        <authorList>
            <person name="Yamashiro T."/>
            <person name="Shiraishi A."/>
            <person name="Satake H."/>
            <person name="Nakayama K."/>
        </authorList>
    </citation>
    <scope>NUCLEOTIDE SEQUENCE</scope>
</reference>
<proteinExistence type="predicted"/>
<evidence type="ECO:0000313" key="2">
    <source>
        <dbReference type="EMBL" id="GJS86653.1"/>
    </source>
</evidence>
<evidence type="ECO:0000313" key="3">
    <source>
        <dbReference type="Proteomes" id="UP001151760"/>
    </source>
</evidence>
<comment type="caution">
    <text evidence="2">The sequence shown here is derived from an EMBL/GenBank/DDBJ whole genome shotgun (WGS) entry which is preliminary data.</text>
</comment>
<evidence type="ECO:0000256" key="1">
    <source>
        <dbReference type="SAM" id="MobiDB-lite"/>
    </source>
</evidence>
<sequence length="119" mass="13028">MVMMTVVVWWVSGGGGKWRVRESGSGDRVDRPTRSLFGLAGKIPPEKFSGGGEWWPAAGELAGEEGGEGEENESSPEQYKELLIGGAWNRDSANMRKKGERTKTVYLLALSSHGDMLRE</sequence>